<evidence type="ECO:0000313" key="3">
    <source>
        <dbReference type="EMBL" id="PMD44225.1"/>
    </source>
</evidence>
<keyword evidence="2" id="KW-0732">Signal</keyword>
<name>A0A2J6S0F4_HYAVF</name>
<dbReference type="OrthoDB" id="2507140at2759"/>
<sequence length="176" mass="17377">MYTSLLPASLLLSVAAAATTISASSATSTACAAQPVMDSCYASTSAIAQACATTDYSCLCSKWNDVLTCFDQCPNDPRYAATAASHATYCNDLAAYGGSSTSAFSALVTSTITPAGTTTGPTGSQSTQSSVTGKVDSTSTVSPDTPAPTTKNGAEGLAIGAGSVFIGVAGFMGAFL</sequence>
<reference evidence="3 4" key="1">
    <citation type="submission" date="2016-04" db="EMBL/GenBank/DDBJ databases">
        <title>A degradative enzymes factory behind the ericoid mycorrhizal symbiosis.</title>
        <authorList>
            <consortium name="DOE Joint Genome Institute"/>
            <person name="Martino E."/>
            <person name="Morin E."/>
            <person name="Grelet G."/>
            <person name="Kuo A."/>
            <person name="Kohler A."/>
            <person name="Daghino S."/>
            <person name="Barry K."/>
            <person name="Choi C."/>
            <person name="Cichocki N."/>
            <person name="Clum A."/>
            <person name="Copeland A."/>
            <person name="Hainaut M."/>
            <person name="Haridas S."/>
            <person name="Labutti K."/>
            <person name="Lindquist E."/>
            <person name="Lipzen A."/>
            <person name="Khouja H.-R."/>
            <person name="Murat C."/>
            <person name="Ohm R."/>
            <person name="Olson A."/>
            <person name="Spatafora J."/>
            <person name="Veneault-Fourrey C."/>
            <person name="Henrissat B."/>
            <person name="Grigoriev I."/>
            <person name="Martin F."/>
            <person name="Perotto S."/>
        </authorList>
    </citation>
    <scope>NUCLEOTIDE SEQUENCE [LARGE SCALE GENOMIC DNA]</scope>
    <source>
        <strain evidence="3 4">F</strain>
    </source>
</reference>
<dbReference type="AlphaFoldDB" id="A0A2J6S0F4"/>
<proteinExistence type="predicted"/>
<evidence type="ECO:0008006" key="5">
    <source>
        <dbReference type="Google" id="ProtNLM"/>
    </source>
</evidence>
<feature type="compositionally biased region" description="Polar residues" evidence="1">
    <location>
        <begin position="135"/>
        <end position="152"/>
    </location>
</feature>
<protein>
    <recommendedName>
        <fullName evidence="5">Extracellular membrane protein CFEM domain-containing protein</fullName>
    </recommendedName>
</protein>
<dbReference type="EMBL" id="KZ613941">
    <property type="protein sequence ID" value="PMD44225.1"/>
    <property type="molecule type" value="Genomic_DNA"/>
</dbReference>
<gene>
    <name evidence="3" type="ORF">L207DRAFT_630593</name>
</gene>
<evidence type="ECO:0000256" key="1">
    <source>
        <dbReference type="SAM" id="MobiDB-lite"/>
    </source>
</evidence>
<dbReference type="STRING" id="1149755.A0A2J6S0F4"/>
<feature type="region of interest" description="Disordered" evidence="1">
    <location>
        <begin position="115"/>
        <end position="153"/>
    </location>
</feature>
<evidence type="ECO:0000313" key="4">
    <source>
        <dbReference type="Proteomes" id="UP000235786"/>
    </source>
</evidence>
<keyword evidence="4" id="KW-1185">Reference proteome</keyword>
<evidence type="ECO:0000256" key="2">
    <source>
        <dbReference type="SAM" id="SignalP"/>
    </source>
</evidence>
<accession>A0A2J6S0F4</accession>
<feature type="compositionally biased region" description="Low complexity" evidence="1">
    <location>
        <begin position="115"/>
        <end position="133"/>
    </location>
</feature>
<feature type="chain" id="PRO_5014443367" description="Extracellular membrane protein CFEM domain-containing protein" evidence="2">
    <location>
        <begin position="27"/>
        <end position="176"/>
    </location>
</feature>
<organism evidence="3 4">
    <name type="scientific">Hyaloscypha variabilis (strain UAMH 11265 / GT02V1 / F)</name>
    <name type="common">Meliniomyces variabilis</name>
    <dbReference type="NCBI Taxonomy" id="1149755"/>
    <lineage>
        <taxon>Eukaryota</taxon>
        <taxon>Fungi</taxon>
        <taxon>Dikarya</taxon>
        <taxon>Ascomycota</taxon>
        <taxon>Pezizomycotina</taxon>
        <taxon>Leotiomycetes</taxon>
        <taxon>Helotiales</taxon>
        <taxon>Hyaloscyphaceae</taxon>
        <taxon>Hyaloscypha</taxon>
        <taxon>Hyaloscypha variabilis</taxon>
    </lineage>
</organism>
<feature type="signal peptide" evidence="2">
    <location>
        <begin position="1"/>
        <end position="26"/>
    </location>
</feature>
<dbReference type="Proteomes" id="UP000235786">
    <property type="component" value="Unassembled WGS sequence"/>
</dbReference>